<sequence length="425" mass="47227">MLTSETEVKSKALESFGATRLESTTVSTRQALLRRRWSLPAEVPFQQSSSKHDKKALTMKKLVSKEEETSRNIFNKTDSNSISSKKSNSSSKHSAISSPTVPSIMEADDDLQVLDEIEKEMFPNLSNQSNDTEVQTPTKENPRRTIRTDLSRSGSIVSEKSIQQSVVIMSPGGPIEVSIESLKSINGNANYNDAVGATSPNEDRRNSISSYSNIPALKLSSTSNVSNSSRRTRRSSVGSLRPSLTPQSRASEPDGSQSISFGVSMLKFESELKKKLTPKRIRPDKVIIQKHSIGKEMYFLLSGTVQVLSGDGKRVYNTIKEGSFFGELGVLFNVPRTATIKSVGWCTCLILTRKDLEDTLTNYPEIAERFRMIAETRMLQVSAARTRKQRMDHINIKLDVPGTLNEEQEPQTTEKNPDANKDEQT</sequence>
<keyword evidence="5" id="KW-0406">Ion transport</keyword>
<dbReference type="InterPro" id="IPR014710">
    <property type="entry name" value="RmlC-like_jellyroll"/>
</dbReference>
<comment type="subcellular location">
    <subcellularLocation>
        <location evidence="1">Membrane</location>
        <topology evidence="1">Multi-pass membrane protein</topology>
    </subcellularLocation>
</comment>
<keyword evidence="4" id="KW-1133">Transmembrane helix</keyword>
<accession>A0A075ANK6</accession>
<dbReference type="InterPro" id="IPR000595">
    <property type="entry name" value="cNMP-bd_dom"/>
</dbReference>
<dbReference type="PANTHER" id="PTHR45638">
    <property type="entry name" value="CYCLIC NUCLEOTIDE-GATED CATION CHANNEL SUBUNIT A"/>
    <property type="match status" value="1"/>
</dbReference>
<dbReference type="PROSITE" id="PS50042">
    <property type="entry name" value="CNMP_BINDING_3"/>
    <property type="match status" value="1"/>
</dbReference>
<evidence type="ECO:0000256" key="7">
    <source>
        <dbReference type="ARBA" id="ARBA00023286"/>
    </source>
</evidence>
<feature type="compositionally biased region" description="Basic and acidic residues" evidence="9">
    <location>
        <begin position="415"/>
        <end position="425"/>
    </location>
</feature>
<dbReference type="Pfam" id="PF00027">
    <property type="entry name" value="cNMP_binding"/>
    <property type="match status" value="1"/>
</dbReference>
<protein>
    <submittedName>
        <fullName evidence="11">Cyclic nucleotide-binding-like domain-containing protein</fullName>
    </submittedName>
</protein>
<reference evidence="11 12" key="1">
    <citation type="journal article" date="2013" name="Curr. Biol.">
        <title>Shared signatures of parasitism and phylogenomics unite Cryptomycota and microsporidia.</title>
        <authorList>
            <person name="James T.Y."/>
            <person name="Pelin A."/>
            <person name="Bonen L."/>
            <person name="Ahrendt S."/>
            <person name="Sain D."/>
            <person name="Corradi N."/>
            <person name="Stajich J.E."/>
        </authorList>
    </citation>
    <scope>NUCLEOTIDE SEQUENCE [LARGE SCALE GENOMIC DNA]</scope>
    <source>
        <strain evidence="11 12">CSF55</strain>
    </source>
</reference>
<dbReference type="HOGENOM" id="CLU_645835_0_0_1"/>
<dbReference type="PANTHER" id="PTHR45638:SF11">
    <property type="entry name" value="CYCLIC NUCLEOTIDE-GATED CATION CHANNEL SUBUNIT A"/>
    <property type="match status" value="1"/>
</dbReference>
<keyword evidence="7" id="KW-1071">Ligand-gated ion channel</keyword>
<dbReference type="GO" id="GO:0016020">
    <property type="term" value="C:membrane"/>
    <property type="evidence" value="ECO:0007669"/>
    <property type="project" value="UniProtKB-SubCell"/>
</dbReference>
<dbReference type="OrthoDB" id="421226at2759"/>
<proteinExistence type="predicted"/>
<feature type="region of interest" description="Disordered" evidence="9">
    <location>
        <begin position="398"/>
        <end position="425"/>
    </location>
</feature>
<dbReference type="Proteomes" id="UP000030755">
    <property type="component" value="Unassembled WGS sequence"/>
</dbReference>
<dbReference type="SUPFAM" id="SSF51206">
    <property type="entry name" value="cAMP-binding domain-like"/>
    <property type="match status" value="1"/>
</dbReference>
<evidence type="ECO:0000256" key="8">
    <source>
        <dbReference type="ARBA" id="ARBA00023303"/>
    </source>
</evidence>
<dbReference type="PROSITE" id="PS00889">
    <property type="entry name" value="CNMP_BINDING_2"/>
    <property type="match status" value="1"/>
</dbReference>
<evidence type="ECO:0000313" key="11">
    <source>
        <dbReference type="EMBL" id="EPZ31424.1"/>
    </source>
</evidence>
<feature type="region of interest" description="Disordered" evidence="9">
    <location>
        <begin position="121"/>
        <end position="157"/>
    </location>
</feature>
<evidence type="ECO:0000313" key="12">
    <source>
        <dbReference type="Proteomes" id="UP000030755"/>
    </source>
</evidence>
<keyword evidence="2" id="KW-0813">Transport</keyword>
<evidence type="ECO:0000256" key="6">
    <source>
        <dbReference type="ARBA" id="ARBA00023136"/>
    </source>
</evidence>
<keyword evidence="6" id="KW-0472">Membrane</keyword>
<dbReference type="GO" id="GO:0005221">
    <property type="term" value="F:intracellularly cyclic nucleotide-activated monoatomic cation channel activity"/>
    <property type="evidence" value="ECO:0007669"/>
    <property type="project" value="InterPro"/>
</dbReference>
<keyword evidence="8" id="KW-0407">Ion channel</keyword>
<dbReference type="STRING" id="988480.A0A075ANK6"/>
<evidence type="ECO:0000256" key="5">
    <source>
        <dbReference type="ARBA" id="ARBA00023065"/>
    </source>
</evidence>
<keyword evidence="12" id="KW-1185">Reference proteome</keyword>
<organism evidence="11 12">
    <name type="scientific">Rozella allomycis (strain CSF55)</name>
    <dbReference type="NCBI Taxonomy" id="988480"/>
    <lineage>
        <taxon>Eukaryota</taxon>
        <taxon>Fungi</taxon>
        <taxon>Fungi incertae sedis</taxon>
        <taxon>Cryptomycota</taxon>
        <taxon>Cryptomycota incertae sedis</taxon>
        <taxon>Rozella</taxon>
    </lineage>
</organism>
<feature type="compositionally biased region" description="Basic and acidic residues" evidence="9">
    <location>
        <begin position="140"/>
        <end position="150"/>
    </location>
</feature>
<feature type="domain" description="Cyclic nucleotide-binding" evidence="10">
    <location>
        <begin position="271"/>
        <end position="369"/>
    </location>
</feature>
<gene>
    <name evidence="11" type="ORF">O9G_003146</name>
</gene>
<evidence type="ECO:0000256" key="9">
    <source>
        <dbReference type="SAM" id="MobiDB-lite"/>
    </source>
</evidence>
<keyword evidence="3" id="KW-0812">Transmembrane</keyword>
<dbReference type="SMART" id="SM00100">
    <property type="entry name" value="cNMP"/>
    <property type="match status" value="1"/>
</dbReference>
<dbReference type="CDD" id="cd00038">
    <property type="entry name" value="CAP_ED"/>
    <property type="match status" value="1"/>
</dbReference>
<evidence type="ECO:0000256" key="2">
    <source>
        <dbReference type="ARBA" id="ARBA00022448"/>
    </source>
</evidence>
<dbReference type="InterPro" id="IPR018490">
    <property type="entry name" value="cNMP-bd_dom_sf"/>
</dbReference>
<dbReference type="AlphaFoldDB" id="A0A075ANK6"/>
<feature type="compositionally biased region" description="Polar residues" evidence="9">
    <location>
        <begin position="242"/>
        <end position="258"/>
    </location>
</feature>
<dbReference type="InterPro" id="IPR050866">
    <property type="entry name" value="CNG_cation_channel"/>
</dbReference>
<feature type="region of interest" description="Disordered" evidence="9">
    <location>
        <begin position="220"/>
        <end position="258"/>
    </location>
</feature>
<evidence type="ECO:0000256" key="3">
    <source>
        <dbReference type="ARBA" id="ARBA00022692"/>
    </source>
</evidence>
<evidence type="ECO:0000256" key="1">
    <source>
        <dbReference type="ARBA" id="ARBA00004141"/>
    </source>
</evidence>
<name>A0A075ANK6_ROZAC</name>
<dbReference type="EMBL" id="KE561226">
    <property type="protein sequence ID" value="EPZ31424.1"/>
    <property type="molecule type" value="Genomic_DNA"/>
</dbReference>
<feature type="region of interest" description="Disordered" evidence="9">
    <location>
        <begin position="42"/>
        <end position="106"/>
    </location>
</feature>
<feature type="compositionally biased region" description="Low complexity" evidence="9">
    <location>
        <begin position="220"/>
        <end position="241"/>
    </location>
</feature>
<dbReference type="Gene3D" id="2.60.120.10">
    <property type="entry name" value="Jelly Rolls"/>
    <property type="match status" value="1"/>
</dbReference>
<evidence type="ECO:0000259" key="10">
    <source>
        <dbReference type="PROSITE" id="PS50042"/>
    </source>
</evidence>
<feature type="compositionally biased region" description="Low complexity" evidence="9">
    <location>
        <begin position="79"/>
        <end position="98"/>
    </location>
</feature>
<dbReference type="GO" id="GO:0044877">
    <property type="term" value="F:protein-containing complex binding"/>
    <property type="evidence" value="ECO:0007669"/>
    <property type="project" value="TreeGrafter"/>
</dbReference>
<evidence type="ECO:0000256" key="4">
    <source>
        <dbReference type="ARBA" id="ARBA00022989"/>
    </source>
</evidence>
<dbReference type="InterPro" id="IPR018488">
    <property type="entry name" value="cNMP-bd_CS"/>
</dbReference>
<feature type="compositionally biased region" description="Polar residues" evidence="9">
    <location>
        <begin position="124"/>
        <end position="139"/>
    </location>
</feature>